<sequence>MNTKNVKLPDNSRELQNIQHFVGGTHNILLVLVGVYFGKDDTTLGIIIALLTFLVSRLSSEISYQTSIKVVEEYGNSR</sequence>
<gene>
    <name evidence="2" type="ORF">MPEBLZ_02338</name>
</gene>
<evidence type="ECO:0000256" key="1">
    <source>
        <dbReference type="SAM" id="Phobius"/>
    </source>
</evidence>
<keyword evidence="1" id="KW-0812">Transmembrane</keyword>
<proteinExistence type="predicted"/>
<keyword evidence="1" id="KW-1133">Transmembrane helix</keyword>
<evidence type="ECO:0000313" key="3">
    <source>
        <dbReference type="Proteomes" id="UP000050360"/>
    </source>
</evidence>
<evidence type="ECO:0000313" key="2">
    <source>
        <dbReference type="EMBL" id="KPQ43114.1"/>
    </source>
</evidence>
<feature type="transmembrane region" description="Helical" evidence="1">
    <location>
        <begin position="44"/>
        <end position="60"/>
    </location>
</feature>
<dbReference type="Proteomes" id="UP000050360">
    <property type="component" value="Unassembled WGS sequence"/>
</dbReference>
<feature type="transmembrane region" description="Helical" evidence="1">
    <location>
        <begin position="21"/>
        <end position="38"/>
    </location>
</feature>
<accession>A0A0N8KQU5</accession>
<protein>
    <submittedName>
        <fullName evidence="2">Uncharacterized protein</fullName>
    </submittedName>
</protein>
<dbReference type="AlphaFoldDB" id="A0A0N8KQU5"/>
<organism evidence="2 3">
    <name type="scientific">Candidatus Methanoperedens nitratireducens</name>
    <dbReference type="NCBI Taxonomy" id="1392998"/>
    <lineage>
        <taxon>Archaea</taxon>
        <taxon>Methanobacteriati</taxon>
        <taxon>Methanobacteriota</taxon>
        <taxon>Stenosarchaea group</taxon>
        <taxon>Methanomicrobia</taxon>
        <taxon>Methanosarcinales</taxon>
        <taxon>ANME-2 cluster</taxon>
        <taxon>Candidatus Methanoperedentaceae</taxon>
        <taxon>Candidatus Methanoperedens</taxon>
    </lineage>
</organism>
<comment type="caution">
    <text evidence="2">The sequence shown here is derived from an EMBL/GenBank/DDBJ whole genome shotgun (WGS) entry which is preliminary data.</text>
</comment>
<name>A0A0N8KQU5_9EURY</name>
<dbReference type="EMBL" id="LKCM01000179">
    <property type="protein sequence ID" value="KPQ43114.1"/>
    <property type="molecule type" value="Genomic_DNA"/>
</dbReference>
<reference evidence="2 3" key="1">
    <citation type="submission" date="2015-09" db="EMBL/GenBank/DDBJ databases">
        <title>A metagenomics-based metabolic model of nitrate-dependent anaerobic oxidation of methane by Methanoperedens-like archaea.</title>
        <authorList>
            <person name="Arshad A."/>
            <person name="Speth D.R."/>
            <person name="De Graaf R.M."/>
            <person name="Op Den Camp H.J."/>
            <person name="Jetten M.S."/>
            <person name="Welte C.U."/>
        </authorList>
    </citation>
    <scope>NUCLEOTIDE SEQUENCE [LARGE SCALE GENOMIC DNA]</scope>
</reference>
<keyword evidence="1" id="KW-0472">Membrane</keyword>